<dbReference type="RefSeq" id="YP_009276731.1">
    <property type="nucleotide sequence ID" value="NC_030944.1"/>
</dbReference>
<evidence type="ECO:0000313" key="2">
    <source>
        <dbReference type="Proteomes" id="UP000203422"/>
    </source>
</evidence>
<protein>
    <recommendedName>
        <fullName evidence="3">Phage virion morphogenesis protein</fullName>
    </recommendedName>
</protein>
<evidence type="ECO:0008006" key="3">
    <source>
        <dbReference type="Google" id="ProtNLM"/>
    </source>
</evidence>
<keyword evidence="2" id="KW-1185">Reference proteome</keyword>
<sequence length="171" mass="18267">MAEISYTVDTKRVQLRVRAIEQRINASGMAAFFMSVGTNYLQGRAGARFAKGGDDASGKWQPLSPHTIRDKVQGGLDPRINIRTGAMKAYLENAPGYIIGGGAKGTSFGWPRASPSKDIQDRIRLAQFGSAALGIDRGDVARDVPARPVIAADASDMLTLAKLLDAYIGSK</sequence>
<gene>
    <name evidence="1" type="primary">20</name>
    <name evidence="1" type="ORF">PBI_DEMOSTHENES_20</name>
</gene>
<accession>A0A160DDW7</accession>
<organism evidence="1 2">
    <name type="scientific">Gordonia phage Demosthenes</name>
    <dbReference type="NCBI Taxonomy" id="1838067"/>
    <lineage>
        <taxon>Viruses</taxon>
        <taxon>Duplodnaviria</taxon>
        <taxon>Heunggongvirae</taxon>
        <taxon>Uroviricota</taxon>
        <taxon>Caudoviricetes</taxon>
        <taxon>Demosthenesvirus</taxon>
        <taxon>Demosthenesvirus demosthenes</taxon>
    </lineage>
</organism>
<dbReference type="GeneID" id="28803051"/>
<dbReference type="OrthoDB" id="14343at10239"/>
<evidence type="ECO:0000313" key="1">
    <source>
        <dbReference type="EMBL" id="ANA85990.1"/>
    </source>
</evidence>
<dbReference type="Proteomes" id="UP000203422">
    <property type="component" value="Segment"/>
</dbReference>
<proteinExistence type="predicted"/>
<name>A0A160DDW7_9CAUD</name>
<dbReference type="EMBL" id="KU998242">
    <property type="protein sequence ID" value="ANA85990.1"/>
    <property type="molecule type" value="Genomic_DNA"/>
</dbReference>
<reference evidence="1 2" key="1">
    <citation type="submission" date="2016-03" db="EMBL/GenBank/DDBJ databases">
        <authorList>
            <person name="Rimple P."/>
            <person name="Montgomery M.T."/>
            <person name="Guerrero C.A."/>
            <person name="Mavrich T.N."/>
            <person name="Pope W.H."/>
            <person name="Garlena R.A."/>
            <person name="Russell D.A."/>
            <person name="Jacobs-Sera D."/>
            <person name="Hendrix R.W."/>
            <person name="Hatfull G.F."/>
        </authorList>
    </citation>
    <scope>NUCLEOTIDE SEQUENCE [LARGE SCALE GENOMIC DNA]</scope>
</reference>
<dbReference type="KEGG" id="vg:28803051"/>